<dbReference type="EMBL" id="WIGM01000204">
    <property type="protein sequence ID" value="KAF6834011.1"/>
    <property type="molecule type" value="Genomic_DNA"/>
</dbReference>
<sequence length="344" mass="38844">MVTLSKPVRIGWLDNLLNRELPEYPFSNESVTTGQTKGAHDPSKSTLNVIVPDKFKLIPETYYTDIAKRFFSHPPNMAKYQQMEKKVLKRIEEITHCNESEVATTLVLELILTITGLLNGMQDPDAEQHYHLQRRRGVKNDVITKDNLNEYQFAHVTEFKARERIDAGGMETAFNEALPVGSTTRMTTRGAKRRHRSPDSTTPSPTDSASRSGQRKKAQKTTNSRALGSRAIRGTFAASQFAAPAKNDDENTEQDPGMEDECEFPKHKIHVYKSWKQTTAYNVMILQPGTVVANYDTLILNHFLKWRSRRQRESSGREAAATSLRVVLAELAEKKIKGKGKARA</sequence>
<feature type="compositionally biased region" description="Low complexity" evidence="1">
    <location>
        <begin position="199"/>
        <end position="212"/>
    </location>
</feature>
<evidence type="ECO:0000256" key="1">
    <source>
        <dbReference type="SAM" id="MobiDB-lite"/>
    </source>
</evidence>
<gene>
    <name evidence="2" type="ORF">CMUS01_06327</name>
</gene>
<evidence type="ECO:0000313" key="2">
    <source>
        <dbReference type="EMBL" id="KAF6834011.1"/>
    </source>
</evidence>
<comment type="caution">
    <text evidence="2">The sequence shown here is derived from an EMBL/GenBank/DDBJ whole genome shotgun (WGS) entry which is preliminary data.</text>
</comment>
<name>A0A8H6KNI9_9PEZI</name>
<proteinExistence type="predicted"/>
<feature type="region of interest" description="Disordered" evidence="1">
    <location>
        <begin position="176"/>
        <end position="259"/>
    </location>
</feature>
<reference evidence="2" key="1">
    <citation type="journal article" date="2020" name="Phytopathology">
        <title>Genome Sequence Resources of Colletotrichum truncatum, C. plurivorum, C. musicola, and C. sojae: Four Species Pathogenic to Soybean (Glycine max).</title>
        <authorList>
            <person name="Rogerio F."/>
            <person name="Boufleur T.R."/>
            <person name="Ciampi-Guillardi M."/>
            <person name="Sukno S.A."/>
            <person name="Thon M.R."/>
            <person name="Massola Junior N.S."/>
            <person name="Baroncelli R."/>
        </authorList>
    </citation>
    <scope>NUCLEOTIDE SEQUENCE</scope>
    <source>
        <strain evidence="2">LFN0074</strain>
    </source>
</reference>
<keyword evidence="3" id="KW-1185">Reference proteome</keyword>
<organism evidence="2 3">
    <name type="scientific">Colletotrichum musicola</name>
    <dbReference type="NCBI Taxonomy" id="2175873"/>
    <lineage>
        <taxon>Eukaryota</taxon>
        <taxon>Fungi</taxon>
        <taxon>Dikarya</taxon>
        <taxon>Ascomycota</taxon>
        <taxon>Pezizomycotina</taxon>
        <taxon>Sordariomycetes</taxon>
        <taxon>Hypocreomycetidae</taxon>
        <taxon>Glomerellales</taxon>
        <taxon>Glomerellaceae</taxon>
        <taxon>Colletotrichum</taxon>
        <taxon>Colletotrichum orchidearum species complex</taxon>
    </lineage>
</organism>
<dbReference type="Proteomes" id="UP000639643">
    <property type="component" value="Unassembled WGS sequence"/>
</dbReference>
<evidence type="ECO:0000313" key="3">
    <source>
        <dbReference type="Proteomes" id="UP000639643"/>
    </source>
</evidence>
<feature type="compositionally biased region" description="Acidic residues" evidence="1">
    <location>
        <begin position="250"/>
        <end position="259"/>
    </location>
</feature>
<protein>
    <submittedName>
        <fullName evidence="2">Uncharacterized protein</fullName>
    </submittedName>
</protein>
<dbReference type="AlphaFoldDB" id="A0A8H6KNI9"/>
<accession>A0A8H6KNI9</accession>